<accession>A0A1T4YVS1</accession>
<feature type="domain" description="Methyltransferase FkbM" evidence="1">
    <location>
        <begin position="86"/>
        <end position="241"/>
    </location>
</feature>
<dbReference type="GO" id="GO:0008168">
    <property type="term" value="F:methyltransferase activity"/>
    <property type="evidence" value="ECO:0007669"/>
    <property type="project" value="UniProtKB-KW"/>
</dbReference>
<dbReference type="PANTHER" id="PTHR34203:SF15">
    <property type="entry name" value="SLL1173 PROTEIN"/>
    <property type="match status" value="1"/>
</dbReference>
<dbReference type="InterPro" id="IPR006342">
    <property type="entry name" value="FkbM_mtfrase"/>
</dbReference>
<protein>
    <submittedName>
        <fullName evidence="2">Methyltransferase, FkbM family</fullName>
    </submittedName>
</protein>
<evidence type="ECO:0000259" key="1">
    <source>
        <dbReference type="Pfam" id="PF05050"/>
    </source>
</evidence>
<dbReference type="SUPFAM" id="SSF53335">
    <property type="entry name" value="S-adenosyl-L-methionine-dependent methyltransferases"/>
    <property type="match status" value="1"/>
</dbReference>
<dbReference type="InterPro" id="IPR029063">
    <property type="entry name" value="SAM-dependent_MTases_sf"/>
</dbReference>
<keyword evidence="2" id="KW-0808">Transferase</keyword>
<organism evidence="2 3">
    <name type="scientific">Prosthecobacter debontii</name>
    <dbReference type="NCBI Taxonomy" id="48467"/>
    <lineage>
        <taxon>Bacteria</taxon>
        <taxon>Pseudomonadati</taxon>
        <taxon>Verrucomicrobiota</taxon>
        <taxon>Verrucomicrobiia</taxon>
        <taxon>Verrucomicrobiales</taxon>
        <taxon>Verrucomicrobiaceae</taxon>
        <taxon>Prosthecobacter</taxon>
    </lineage>
</organism>
<dbReference type="Gene3D" id="3.40.50.150">
    <property type="entry name" value="Vaccinia Virus protein VP39"/>
    <property type="match status" value="1"/>
</dbReference>
<dbReference type="NCBIfam" id="TIGR01444">
    <property type="entry name" value="fkbM_fam"/>
    <property type="match status" value="1"/>
</dbReference>
<dbReference type="InterPro" id="IPR052514">
    <property type="entry name" value="SAM-dependent_MTase"/>
</dbReference>
<dbReference type="EMBL" id="FUYE01000019">
    <property type="protein sequence ID" value="SKB05904.1"/>
    <property type="molecule type" value="Genomic_DNA"/>
</dbReference>
<dbReference type="PANTHER" id="PTHR34203">
    <property type="entry name" value="METHYLTRANSFERASE, FKBM FAMILY PROTEIN"/>
    <property type="match status" value="1"/>
</dbReference>
<sequence>MRSALTWLLQHPVFRQRPLRTFCRWVFWQVRQRLTDKPLRLGFVNGSSLMIHPREGLTGYWYVILPDYDDHVFLLRFLRKEDRFFDIGANAGAYSVLAASVGSEVLSLEPVPETFERLVVNSRLNVASRIKPLQLAVGDSPGRVRITTDLGPGNHLTMNVSEESPSIEVDLVTMKCLSEKEGGPTFVKIDVEGYELEVLQGAGDLLSSRELIGFLIETFRPNNWHLPKFQELECLLAKYGFLPYAYDAAANRLYKLEKPSDGFNNTLYLRDINVVKQRLAETHQWPVL</sequence>
<dbReference type="Proteomes" id="UP000190774">
    <property type="component" value="Unassembled WGS sequence"/>
</dbReference>
<dbReference type="GO" id="GO:0032259">
    <property type="term" value="P:methylation"/>
    <property type="evidence" value="ECO:0007669"/>
    <property type="project" value="UniProtKB-KW"/>
</dbReference>
<dbReference type="Pfam" id="PF05050">
    <property type="entry name" value="Methyltransf_21"/>
    <property type="match status" value="1"/>
</dbReference>
<dbReference type="AlphaFoldDB" id="A0A1T4YVS1"/>
<proteinExistence type="predicted"/>
<name>A0A1T4YVS1_9BACT</name>
<dbReference type="OrthoDB" id="5679686at2"/>
<reference evidence="3" key="1">
    <citation type="submission" date="2017-02" db="EMBL/GenBank/DDBJ databases">
        <authorList>
            <person name="Varghese N."/>
            <person name="Submissions S."/>
        </authorList>
    </citation>
    <scope>NUCLEOTIDE SEQUENCE [LARGE SCALE GENOMIC DNA]</scope>
    <source>
        <strain evidence="3">ATCC 700200</strain>
    </source>
</reference>
<dbReference type="STRING" id="48467.SAMN02745166_04366"/>
<keyword evidence="2" id="KW-0489">Methyltransferase</keyword>
<evidence type="ECO:0000313" key="2">
    <source>
        <dbReference type="EMBL" id="SKB05904.1"/>
    </source>
</evidence>
<evidence type="ECO:0000313" key="3">
    <source>
        <dbReference type="Proteomes" id="UP000190774"/>
    </source>
</evidence>
<gene>
    <name evidence="2" type="ORF">SAMN02745166_04366</name>
</gene>
<dbReference type="RefSeq" id="WP_078815504.1">
    <property type="nucleotide sequence ID" value="NZ_FUYE01000019.1"/>
</dbReference>
<keyword evidence="3" id="KW-1185">Reference proteome</keyword>